<name>A0A2N3HG09_9FLAO</name>
<keyword evidence="2" id="KW-1185">Reference proteome</keyword>
<organism evidence="1 2">
    <name type="scientific">Confluentibacter flavum</name>
    <dbReference type="NCBI Taxonomy" id="1909700"/>
    <lineage>
        <taxon>Bacteria</taxon>
        <taxon>Pseudomonadati</taxon>
        <taxon>Bacteroidota</taxon>
        <taxon>Flavobacteriia</taxon>
        <taxon>Flavobacteriales</taxon>
        <taxon>Flavobacteriaceae</taxon>
        <taxon>Confluentibacter</taxon>
    </lineage>
</organism>
<protein>
    <submittedName>
        <fullName evidence="1">Uncharacterized protein</fullName>
    </submittedName>
</protein>
<sequence>MINSGNSLSNAIKHLFTNPGTTTHFLRTKVAFLFVNKESKIFGVKAKSNLKRVLSFDIMIIPLFPKA</sequence>
<proteinExistence type="predicted"/>
<gene>
    <name evidence="1" type="ORF">CSW08_15945</name>
</gene>
<reference evidence="1 2" key="1">
    <citation type="submission" date="2017-12" db="EMBL/GenBank/DDBJ databases">
        <title>Confluentibacter flavum sp. nov., isolated from the saline lake.</title>
        <authorList>
            <person name="Yu L."/>
        </authorList>
    </citation>
    <scope>NUCLEOTIDE SEQUENCE [LARGE SCALE GENOMIC DNA]</scope>
    <source>
        <strain evidence="1 2">3B</strain>
    </source>
</reference>
<dbReference type="AlphaFoldDB" id="A0A2N3HG09"/>
<evidence type="ECO:0000313" key="1">
    <source>
        <dbReference type="EMBL" id="PKQ43911.1"/>
    </source>
</evidence>
<dbReference type="Proteomes" id="UP000233435">
    <property type="component" value="Unassembled WGS sequence"/>
</dbReference>
<accession>A0A2N3HG09</accession>
<dbReference type="EMBL" id="PJEO01000054">
    <property type="protein sequence ID" value="PKQ43911.1"/>
    <property type="molecule type" value="Genomic_DNA"/>
</dbReference>
<evidence type="ECO:0000313" key="2">
    <source>
        <dbReference type="Proteomes" id="UP000233435"/>
    </source>
</evidence>
<comment type="caution">
    <text evidence="1">The sequence shown here is derived from an EMBL/GenBank/DDBJ whole genome shotgun (WGS) entry which is preliminary data.</text>
</comment>